<evidence type="ECO:0000313" key="4">
    <source>
        <dbReference type="EMBL" id="PUV26742.1"/>
    </source>
</evidence>
<organism evidence="4">
    <name type="scientific">Panicum hallii</name>
    <dbReference type="NCBI Taxonomy" id="206008"/>
    <lineage>
        <taxon>Eukaryota</taxon>
        <taxon>Viridiplantae</taxon>
        <taxon>Streptophyta</taxon>
        <taxon>Embryophyta</taxon>
        <taxon>Tracheophyta</taxon>
        <taxon>Spermatophyta</taxon>
        <taxon>Magnoliopsida</taxon>
        <taxon>Liliopsida</taxon>
        <taxon>Poales</taxon>
        <taxon>Poaceae</taxon>
        <taxon>PACMAD clade</taxon>
        <taxon>Panicoideae</taxon>
        <taxon>Panicodae</taxon>
        <taxon>Paniceae</taxon>
        <taxon>Panicinae</taxon>
        <taxon>Panicum</taxon>
        <taxon>Panicum sect. Panicum</taxon>
    </lineage>
</organism>
<feature type="compositionally biased region" description="Gly residues" evidence="2">
    <location>
        <begin position="1"/>
        <end position="11"/>
    </location>
</feature>
<dbReference type="PANTHER" id="PTHR46506">
    <property type="entry name" value="OS05G0143600 PROTEIN"/>
    <property type="match status" value="1"/>
</dbReference>
<dbReference type="Pfam" id="PF01419">
    <property type="entry name" value="Jacalin"/>
    <property type="match status" value="1"/>
</dbReference>
<feature type="domain" description="Jacalin-type lectin" evidence="3">
    <location>
        <begin position="4"/>
        <end position="95"/>
    </location>
</feature>
<feature type="compositionally biased region" description="Polar residues" evidence="2">
    <location>
        <begin position="12"/>
        <end position="21"/>
    </location>
</feature>
<dbReference type="Gene3D" id="2.100.10.30">
    <property type="entry name" value="Jacalin-like lectin domain"/>
    <property type="match status" value="1"/>
</dbReference>
<protein>
    <recommendedName>
        <fullName evidence="3">Jacalin-type lectin domain-containing protein</fullName>
    </recommendedName>
</protein>
<dbReference type="InterPro" id="IPR036404">
    <property type="entry name" value="Jacalin-like_lectin_dom_sf"/>
</dbReference>
<evidence type="ECO:0000256" key="2">
    <source>
        <dbReference type="SAM" id="MobiDB-lite"/>
    </source>
</evidence>
<dbReference type="InterPro" id="IPR001229">
    <property type="entry name" value="Jacalin-like_lectin_dom"/>
</dbReference>
<proteinExistence type="predicted"/>
<dbReference type="GO" id="GO:0030246">
    <property type="term" value="F:carbohydrate binding"/>
    <property type="evidence" value="ECO:0007669"/>
    <property type="project" value="UniProtKB-KW"/>
</dbReference>
<dbReference type="Proteomes" id="UP000243499">
    <property type="component" value="Unassembled WGS sequence"/>
</dbReference>
<name>A0A2T7A9V2_9POAL</name>
<evidence type="ECO:0000259" key="3">
    <source>
        <dbReference type="Pfam" id="PF01419"/>
    </source>
</evidence>
<reference evidence="4" key="1">
    <citation type="submission" date="2018-04" db="EMBL/GenBank/DDBJ databases">
        <title>WGS assembly of Panicum hallii.</title>
        <authorList>
            <person name="Lovell J."/>
            <person name="Jenkins J."/>
            <person name="Lowry D."/>
            <person name="Mamidi S."/>
            <person name="Sreedasyam A."/>
            <person name="Weng X."/>
            <person name="Barry K."/>
            <person name="Bonette J."/>
            <person name="Campitelli B."/>
            <person name="Daum C."/>
            <person name="Gordon S."/>
            <person name="Gould B."/>
            <person name="Lipzen A."/>
            <person name="Macqueen A."/>
            <person name="Palacio-Mejia J."/>
            <person name="Plott C."/>
            <person name="Shakirov E."/>
            <person name="Shu S."/>
            <person name="Yoshinaga Y."/>
            <person name="Zane M."/>
            <person name="Rokhsar D."/>
            <person name="Grimwood J."/>
            <person name="Schmutz J."/>
            <person name="Juenger T."/>
        </authorList>
    </citation>
    <scope>NUCLEOTIDE SEQUENCE [LARGE SCALE GENOMIC DNA]</scope>
    <source>
        <strain evidence="4">FIL2</strain>
    </source>
</reference>
<dbReference type="Gramene" id="PUV26742">
    <property type="protein sequence ID" value="PUV26742"/>
    <property type="gene ID" value="PAHAL_J024400"/>
</dbReference>
<evidence type="ECO:0000256" key="1">
    <source>
        <dbReference type="ARBA" id="ARBA00022734"/>
    </source>
</evidence>
<feature type="region of interest" description="Disordered" evidence="2">
    <location>
        <begin position="1"/>
        <end position="21"/>
    </location>
</feature>
<dbReference type="EMBL" id="KZ794456">
    <property type="protein sequence ID" value="PUV26742.1"/>
    <property type="molecule type" value="Genomic_DNA"/>
</dbReference>
<gene>
    <name evidence="4" type="ORF">PAHAL_J024400</name>
</gene>
<accession>A0A2T7A9V2</accession>
<dbReference type="SUPFAM" id="SSF51101">
    <property type="entry name" value="Mannose-binding lectins"/>
    <property type="match status" value="1"/>
</dbReference>
<dbReference type="AlphaFoldDB" id="A0A2T7A9V2"/>
<keyword evidence="1" id="KW-0430">Lectin</keyword>
<sequence length="183" mass="19145">MIAVGPFGGAQGTSHDMTGTSKKLQSVTVYSSKDGAGGHINGISFSYENDQGSTTSVDTWGTAAGSKATFTIPAGAYLANLSGTFDNNVKSLTLSPATGSHTGRTVIRQLGRVSRYQCIRAPSSASLLIPAGCSTLSGHTWVPSHRCNTVCYQRYYRPEPLGMHAGGHHDALCCCLITQLCAV</sequence>